<accession>A0A645DU65</accession>
<name>A0A645DU65_9ZZZZ</name>
<dbReference type="AlphaFoldDB" id="A0A645DU65"/>
<sequence length="99" mass="11509">MKAIVCFGIGMTLRDGNREYFYKKLDEHFPGMKQKYIRTFGNSYEVPTPNADRLHTILRETCDKHGIMLGVKPLFEYLAEFPHKMPDGPTPQQLTLFDL</sequence>
<dbReference type="EMBL" id="VSSQ01039769">
    <property type="protein sequence ID" value="MPM92886.1"/>
    <property type="molecule type" value="Genomic_DNA"/>
</dbReference>
<gene>
    <name evidence="1" type="ORF">SDC9_140022</name>
</gene>
<organism evidence="1">
    <name type="scientific">bioreactor metagenome</name>
    <dbReference type="NCBI Taxonomy" id="1076179"/>
    <lineage>
        <taxon>unclassified sequences</taxon>
        <taxon>metagenomes</taxon>
        <taxon>ecological metagenomes</taxon>
    </lineage>
</organism>
<proteinExistence type="predicted"/>
<reference evidence="1" key="1">
    <citation type="submission" date="2019-08" db="EMBL/GenBank/DDBJ databases">
        <authorList>
            <person name="Kucharzyk K."/>
            <person name="Murdoch R.W."/>
            <person name="Higgins S."/>
            <person name="Loffler F."/>
        </authorList>
    </citation>
    <scope>NUCLEOTIDE SEQUENCE</scope>
</reference>
<comment type="caution">
    <text evidence="1">The sequence shown here is derived from an EMBL/GenBank/DDBJ whole genome shotgun (WGS) entry which is preliminary data.</text>
</comment>
<evidence type="ECO:0000313" key="1">
    <source>
        <dbReference type="EMBL" id="MPM92886.1"/>
    </source>
</evidence>
<protein>
    <submittedName>
        <fullName evidence="1">Uncharacterized protein</fullName>
    </submittedName>
</protein>